<dbReference type="AlphaFoldDB" id="A0AAD7QAL9"/>
<reference evidence="2" key="1">
    <citation type="journal article" date="2023" name="Science">
        <title>Elucidation of the pathway for biosynthesis of saponin adjuvants from the soapbark tree.</title>
        <authorList>
            <person name="Reed J."/>
            <person name="Orme A."/>
            <person name="El-Demerdash A."/>
            <person name="Owen C."/>
            <person name="Martin L.B.B."/>
            <person name="Misra R.C."/>
            <person name="Kikuchi S."/>
            <person name="Rejzek M."/>
            <person name="Martin A.C."/>
            <person name="Harkess A."/>
            <person name="Leebens-Mack J."/>
            <person name="Louveau T."/>
            <person name="Stephenson M.J."/>
            <person name="Osbourn A."/>
        </authorList>
    </citation>
    <scope>NUCLEOTIDE SEQUENCE</scope>
    <source>
        <strain evidence="2">S10</strain>
    </source>
</reference>
<sequence length="73" mass="8244">MLTTFMSCLVQYLLGFKDEERQKIREEIFSTSLKDFKEFVDAMEAVKDKGVVIAVASPKDVDAASKEHLNSSK</sequence>
<evidence type="ECO:0000313" key="2">
    <source>
        <dbReference type="EMBL" id="KAJ7977997.1"/>
    </source>
</evidence>
<feature type="domain" description="Presequence protease mitochondrial-type C-terminal" evidence="1">
    <location>
        <begin position="7"/>
        <end position="57"/>
    </location>
</feature>
<evidence type="ECO:0000259" key="1">
    <source>
        <dbReference type="Pfam" id="PF22516"/>
    </source>
</evidence>
<evidence type="ECO:0000313" key="3">
    <source>
        <dbReference type="Proteomes" id="UP001163823"/>
    </source>
</evidence>
<accession>A0AAD7QAL9</accession>
<keyword evidence="2" id="KW-0645">Protease</keyword>
<comment type="caution">
    <text evidence="2">The sequence shown here is derived from an EMBL/GenBank/DDBJ whole genome shotgun (WGS) entry which is preliminary data.</text>
</comment>
<dbReference type="InterPro" id="IPR055130">
    <property type="entry name" value="PreP_C"/>
</dbReference>
<dbReference type="Gene3D" id="3.30.830.10">
    <property type="entry name" value="Metalloenzyme, LuxS/M16 peptidase-like"/>
    <property type="match status" value="1"/>
</dbReference>
<dbReference type="GO" id="GO:0008233">
    <property type="term" value="F:peptidase activity"/>
    <property type="evidence" value="ECO:0007669"/>
    <property type="project" value="UniProtKB-KW"/>
</dbReference>
<name>A0AAD7QAL9_QUISA</name>
<dbReference type="GO" id="GO:0006508">
    <property type="term" value="P:proteolysis"/>
    <property type="evidence" value="ECO:0007669"/>
    <property type="project" value="UniProtKB-KW"/>
</dbReference>
<dbReference type="KEGG" id="qsa:O6P43_007536"/>
<dbReference type="Proteomes" id="UP001163823">
    <property type="component" value="Chromosome 3"/>
</dbReference>
<dbReference type="EMBL" id="JARAOO010000003">
    <property type="protein sequence ID" value="KAJ7977997.1"/>
    <property type="molecule type" value="Genomic_DNA"/>
</dbReference>
<keyword evidence="2" id="KW-0378">Hydrolase</keyword>
<keyword evidence="3" id="KW-1185">Reference proteome</keyword>
<organism evidence="2 3">
    <name type="scientific">Quillaja saponaria</name>
    <name type="common">Soap bark tree</name>
    <dbReference type="NCBI Taxonomy" id="32244"/>
    <lineage>
        <taxon>Eukaryota</taxon>
        <taxon>Viridiplantae</taxon>
        <taxon>Streptophyta</taxon>
        <taxon>Embryophyta</taxon>
        <taxon>Tracheophyta</taxon>
        <taxon>Spermatophyta</taxon>
        <taxon>Magnoliopsida</taxon>
        <taxon>eudicotyledons</taxon>
        <taxon>Gunneridae</taxon>
        <taxon>Pentapetalae</taxon>
        <taxon>rosids</taxon>
        <taxon>fabids</taxon>
        <taxon>Fabales</taxon>
        <taxon>Quillajaceae</taxon>
        <taxon>Quillaja</taxon>
    </lineage>
</organism>
<protein>
    <submittedName>
        <fullName evidence="2">Presequence protease 1, chloroplastic/mitochondrial</fullName>
    </submittedName>
</protein>
<gene>
    <name evidence="2" type="ORF">O6P43_007536</name>
</gene>
<proteinExistence type="predicted"/>
<dbReference type="Pfam" id="PF22516">
    <property type="entry name" value="PreP_C"/>
    <property type="match status" value="1"/>
</dbReference>